<sequence>MPESGSAEVRNPSVPQGGVASMAGIYEYVGIDWTTGQTKARWVFPDDSRKWNACGGITSILEHGDMIVGGAFAIKRLNIGDGQ</sequence>
<evidence type="ECO:0000313" key="1">
    <source>
        <dbReference type="EMBL" id="EKS42252.1"/>
    </source>
</evidence>
<protein>
    <submittedName>
        <fullName evidence="1">Uncharacterized protein</fullName>
    </submittedName>
</protein>
<gene>
    <name evidence="1" type="ORF">HMPREF9695_01344</name>
</gene>
<dbReference type="PATRIC" id="fig|883078.3.peg.1380"/>
<comment type="caution">
    <text evidence="1">The sequence shown here is derived from an EMBL/GenBank/DDBJ whole genome shotgun (WGS) entry which is preliminary data.</text>
</comment>
<dbReference type="Proteomes" id="UP000001096">
    <property type="component" value="Unassembled WGS sequence"/>
</dbReference>
<accession>K8PI05</accession>
<reference evidence="1 2" key="1">
    <citation type="submission" date="2012-04" db="EMBL/GenBank/DDBJ databases">
        <title>The Genome Sequence of Afipia broomeae ATCC 49717.</title>
        <authorList>
            <consortium name="The Broad Institute Genome Sequencing Platform"/>
            <person name="Earl A."/>
            <person name="Ward D."/>
            <person name="Feldgarden M."/>
            <person name="Gevers D."/>
            <person name="Huys G."/>
            <person name="Walker B."/>
            <person name="Young S.K."/>
            <person name="Zeng Q."/>
            <person name="Gargeya S."/>
            <person name="Fitzgerald M."/>
            <person name="Haas B."/>
            <person name="Abouelleil A."/>
            <person name="Alvarado L."/>
            <person name="Arachchi H.M."/>
            <person name="Berlin A."/>
            <person name="Chapman S.B."/>
            <person name="Goldberg J."/>
            <person name="Griggs A."/>
            <person name="Gujja S."/>
            <person name="Hansen M."/>
            <person name="Howarth C."/>
            <person name="Imamovic A."/>
            <person name="Larimer J."/>
            <person name="McCowen C."/>
            <person name="Montmayeur A."/>
            <person name="Murphy C."/>
            <person name="Neiman D."/>
            <person name="Pearson M."/>
            <person name="Priest M."/>
            <person name="Roberts A."/>
            <person name="Saif S."/>
            <person name="Shea T."/>
            <person name="Sisk P."/>
            <person name="Sykes S."/>
            <person name="Wortman J."/>
            <person name="Nusbaum C."/>
            <person name="Birren B."/>
        </authorList>
    </citation>
    <scope>NUCLEOTIDE SEQUENCE [LARGE SCALE GENOMIC DNA]</scope>
    <source>
        <strain evidence="1 2">ATCC 49717</strain>
    </source>
</reference>
<name>K8PI05_9BRAD</name>
<organism evidence="1 2">
    <name type="scientific">Afipia broomeae ATCC 49717</name>
    <dbReference type="NCBI Taxonomy" id="883078"/>
    <lineage>
        <taxon>Bacteria</taxon>
        <taxon>Pseudomonadati</taxon>
        <taxon>Pseudomonadota</taxon>
        <taxon>Alphaproteobacteria</taxon>
        <taxon>Hyphomicrobiales</taxon>
        <taxon>Nitrobacteraceae</taxon>
        <taxon>Afipia</taxon>
    </lineage>
</organism>
<evidence type="ECO:0000313" key="2">
    <source>
        <dbReference type="Proteomes" id="UP000001096"/>
    </source>
</evidence>
<dbReference type="EMBL" id="AGWX01000001">
    <property type="protein sequence ID" value="EKS42252.1"/>
    <property type="molecule type" value="Genomic_DNA"/>
</dbReference>
<proteinExistence type="predicted"/>
<dbReference type="AlphaFoldDB" id="K8PI05"/>
<dbReference type="RefSeq" id="WP_006020063.1">
    <property type="nucleotide sequence ID" value="NZ_KB375282.1"/>
</dbReference>
<dbReference type="HOGENOM" id="CLU_2535126_0_0_5"/>
<keyword evidence="2" id="KW-1185">Reference proteome</keyword>